<gene>
    <name evidence="1" type="ORF">QQ91_0006900</name>
</gene>
<dbReference type="AlphaFoldDB" id="A0ABD4T1T7"/>
<dbReference type="SUPFAM" id="SSF51905">
    <property type="entry name" value="FAD/NAD(P)-binding domain"/>
    <property type="match status" value="1"/>
</dbReference>
<dbReference type="PANTHER" id="PTHR43422">
    <property type="entry name" value="THIAMINE THIAZOLE SYNTHASE"/>
    <property type="match status" value="1"/>
</dbReference>
<comment type="caution">
    <text evidence="1">The sequence shown here is derived from an EMBL/GenBank/DDBJ whole genome shotgun (WGS) entry which is preliminary data.</text>
</comment>
<dbReference type="InterPro" id="IPR036188">
    <property type="entry name" value="FAD/NAD-bd_sf"/>
</dbReference>
<protein>
    <submittedName>
        <fullName evidence="1">2-polyprenyl-6-methoxyphenol hydroxylase-like oxidoreductase</fullName>
    </submittedName>
</protein>
<organism evidence="1 2">
    <name type="scientific">Lyngbya confervoides BDU141951</name>
    <dbReference type="NCBI Taxonomy" id="1574623"/>
    <lineage>
        <taxon>Bacteria</taxon>
        <taxon>Bacillati</taxon>
        <taxon>Cyanobacteriota</taxon>
        <taxon>Cyanophyceae</taxon>
        <taxon>Oscillatoriophycideae</taxon>
        <taxon>Oscillatoriales</taxon>
        <taxon>Microcoleaceae</taxon>
        <taxon>Lyngbya</taxon>
    </lineage>
</organism>
<accession>A0ABD4T1T7</accession>
<keyword evidence="2" id="KW-1185">Reference proteome</keyword>
<dbReference type="Gene3D" id="3.50.50.60">
    <property type="entry name" value="FAD/NAD(P)-binding domain"/>
    <property type="match status" value="1"/>
</dbReference>
<reference evidence="1 2" key="1">
    <citation type="journal article" date="2015" name="Genome Announc.">
        <title>Draft Genome Sequence of Filamentous Marine Cyanobacterium Lyngbya confervoides Strain BDU141951.</title>
        <authorList>
            <person name="Chandrababunaidu M.M."/>
            <person name="Sen D."/>
            <person name="Tripathy S."/>
        </authorList>
    </citation>
    <scope>NUCLEOTIDE SEQUENCE [LARGE SCALE GENOMIC DNA]</scope>
    <source>
        <strain evidence="1 2">BDU141951</strain>
    </source>
</reference>
<evidence type="ECO:0000313" key="1">
    <source>
        <dbReference type="EMBL" id="MCM1982552.1"/>
    </source>
</evidence>
<evidence type="ECO:0000313" key="2">
    <source>
        <dbReference type="Proteomes" id="UP000031561"/>
    </source>
</evidence>
<dbReference type="RefSeq" id="WP_166281402.1">
    <property type="nucleotide sequence ID" value="NZ_JTHE03000043.1"/>
</dbReference>
<dbReference type="Proteomes" id="UP000031561">
    <property type="component" value="Unassembled WGS sequence"/>
</dbReference>
<dbReference type="PANTHER" id="PTHR43422:SF3">
    <property type="entry name" value="THIAMINE THIAZOLE SYNTHASE"/>
    <property type="match status" value="1"/>
</dbReference>
<sequence>MHIPARSGPAPCTAVVLGGSIAGLLAARVLVEFCDHVTLLERDRGSLDSGMRPGVPQAQHVHALLIKGQHILETLFPGLRQELLQAGGHQLDWMQDWRLLSLWGWLEQHESDLMGVCCSRPLLEATLRQRLLAYENFHLRSGCTAQGLRIQSHNPRAIAGVEFSQRSDAGAPAAREWMPATLVVDATGRHSKLPQWLKTLGYPAPRQTRVNSFLGYASRWYRSHRPPQDSAVILTAKPGVSKRGGVVYPIEHQRILVTLSGIGGDHPPAEEAGFLAFAHSLRAPDIYEIIQDSDPLTPITCYRRTENQWRHYEDLRSFPGGLVTLGDSVCCFNPVYGQGMTAAALGAMVLSRAMQALPSPQDVQHPSFSRRFQRQLASVLQAPWLMATGEDFRWPETQGRRPGKPVQILQAYFDRAFESSTWDPQMHEAFIEVVHLARSPWALLTPALLWKSLGPRRKAGPPCNRSECDKI</sequence>
<dbReference type="EMBL" id="JTHE03000043">
    <property type="protein sequence ID" value="MCM1982552.1"/>
    <property type="molecule type" value="Genomic_DNA"/>
</dbReference>
<name>A0ABD4T1T7_9CYAN</name>
<proteinExistence type="predicted"/>